<dbReference type="EMBL" id="VTPC01000399">
    <property type="protein sequence ID" value="KAF2905943.1"/>
    <property type="molecule type" value="Genomic_DNA"/>
</dbReference>
<dbReference type="AlphaFoldDB" id="A0A8K0DMQ1"/>
<name>A0A8K0DMQ1_IGNLU</name>
<comment type="caution">
    <text evidence="1">The sequence shown here is derived from an EMBL/GenBank/DDBJ whole genome shotgun (WGS) entry which is preliminary data.</text>
</comment>
<evidence type="ECO:0000313" key="2">
    <source>
        <dbReference type="Proteomes" id="UP000801492"/>
    </source>
</evidence>
<sequence>MEIRSSSISILACGIQMSKTDKPVSQPDNSKDIQAQSELEDCKTENEVQGEHAEDDKNYFDQNLQNINNTECESEIIASNETPTNVDLARNIKSDINSPPNDIENIEKSFYDTKCEYKEVLEVFSLSNNEEDEVYYDINEDENHDDMIYHDAMEDSESEDNEDNSIDAQRRPFDDYVEAINYLHQQIHHAPPQGHNNVIYPNPSRRNLLERAPLRVQSIINYLNGQGDNPQMEDFERYLFRQNGQAVRESITVRVEFSSYTKLIAFFLAINTACLFKLVIGENAFSSFF</sequence>
<keyword evidence="2" id="KW-1185">Reference proteome</keyword>
<protein>
    <submittedName>
        <fullName evidence="1">Uncharacterized protein</fullName>
    </submittedName>
</protein>
<dbReference type="Proteomes" id="UP000801492">
    <property type="component" value="Unassembled WGS sequence"/>
</dbReference>
<proteinExistence type="predicted"/>
<evidence type="ECO:0000313" key="1">
    <source>
        <dbReference type="EMBL" id="KAF2905943.1"/>
    </source>
</evidence>
<reference evidence="1" key="1">
    <citation type="submission" date="2019-08" db="EMBL/GenBank/DDBJ databases">
        <title>The genome of the North American firefly Photinus pyralis.</title>
        <authorList>
            <consortium name="Photinus pyralis genome working group"/>
            <person name="Fallon T.R."/>
            <person name="Sander Lower S.E."/>
            <person name="Weng J.-K."/>
        </authorList>
    </citation>
    <scope>NUCLEOTIDE SEQUENCE</scope>
    <source>
        <strain evidence="1">TRF0915ILg1</strain>
        <tissue evidence="1">Whole body</tissue>
    </source>
</reference>
<organism evidence="1 2">
    <name type="scientific">Ignelater luminosus</name>
    <name type="common">Cucubano</name>
    <name type="synonym">Pyrophorus luminosus</name>
    <dbReference type="NCBI Taxonomy" id="2038154"/>
    <lineage>
        <taxon>Eukaryota</taxon>
        <taxon>Metazoa</taxon>
        <taxon>Ecdysozoa</taxon>
        <taxon>Arthropoda</taxon>
        <taxon>Hexapoda</taxon>
        <taxon>Insecta</taxon>
        <taxon>Pterygota</taxon>
        <taxon>Neoptera</taxon>
        <taxon>Endopterygota</taxon>
        <taxon>Coleoptera</taxon>
        <taxon>Polyphaga</taxon>
        <taxon>Elateriformia</taxon>
        <taxon>Elateroidea</taxon>
        <taxon>Elateridae</taxon>
        <taxon>Agrypninae</taxon>
        <taxon>Pyrophorini</taxon>
        <taxon>Ignelater</taxon>
    </lineage>
</organism>
<dbReference type="OrthoDB" id="6810631at2759"/>
<accession>A0A8K0DMQ1</accession>
<gene>
    <name evidence="1" type="ORF">ILUMI_00234</name>
</gene>